<dbReference type="PROSITE" id="PS00061">
    <property type="entry name" value="ADH_SHORT"/>
    <property type="match status" value="1"/>
</dbReference>
<gene>
    <name evidence="3" type="ORF">METEAL_37700</name>
</gene>
<dbReference type="AlphaFoldDB" id="A0AA48GZA5"/>
<dbReference type="GO" id="GO:0016616">
    <property type="term" value="F:oxidoreductase activity, acting on the CH-OH group of donors, NAD or NADP as acceptor"/>
    <property type="evidence" value="ECO:0007669"/>
    <property type="project" value="UniProtKB-ARBA"/>
</dbReference>
<sequence>MRPENPIVLITGASSGFGEATARMLAAQGCHLALGARRVEKVRALAAELASKHGVRTFAGALDTRATASVERFVAEAAAALGGLHVVVANAGLARGTDRMDSVLEEDWQAMLHTNVEGVIRTIKATLPHVRRSGWGHYFTIGSTAGHWVYEGGGAYCASKHALKALTRTLRLELCGEPIRITEVDPGMAVTEFSLVRLQDAAKADSVYTGVEPLVAEDIAECIRWALALPDHVNIDQMIVKCRDQASHNGTRIHRRA</sequence>
<dbReference type="KEGG" id="msil:METEAL_37700"/>
<dbReference type="PANTHER" id="PTHR42901">
    <property type="entry name" value="ALCOHOL DEHYDROGENASE"/>
    <property type="match status" value="1"/>
</dbReference>
<dbReference type="FunFam" id="3.40.50.720:FF:000047">
    <property type="entry name" value="NADP-dependent L-serine/L-allo-threonine dehydrogenase"/>
    <property type="match status" value="1"/>
</dbReference>
<proteinExistence type="inferred from homology"/>
<dbReference type="SUPFAM" id="SSF51735">
    <property type="entry name" value="NAD(P)-binding Rossmann-fold domains"/>
    <property type="match status" value="1"/>
</dbReference>
<evidence type="ECO:0000313" key="4">
    <source>
        <dbReference type="Proteomes" id="UP001238179"/>
    </source>
</evidence>
<reference evidence="4" key="1">
    <citation type="journal article" date="2023" name="Int. J. Syst. Evol. Microbiol.">
        <title>Mesoterricola silvestris gen. nov., sp. nov., Mesoterricola sediminis sp. nov., Geothrix oryzae sp. nov., Geothrix edaphica sp. nov., Geothrix rubra sp. nov., and Geothrix limicola sp. nov., six novel members of Acidobacteriota isolated from soils.</title>
        <authorList>
            <person name="Itoh H."/>
            <person name="Sugisawa Y."/>
            <person name="Mise K."/>
            <person name="Xu Z."/>
            <person name="Kuniyasu M."/>
            <person name="Ushijima N."/>
            <person name="Kawano K."/>
            <person name="Kobayashi E."/>
            <person name="Shiratori Y."/>
            <person name="Masuda Y."/>
            <person name="Senoo K."/>
        </authorList>
    </citation>
    <scope>NUCLEOTIDE SEQUENCE [LARGE SCALE GENOMIC DNA]</scope>
    <source>
        <strain evidence="4">W79</strain>
    </source>
</reference>
<dbReference type="Proteomes" id="UP001238179">
    <property type="component" value="Chromosome"/>
</dbReference>
<dbReference type="RefSeq" id="WP_316413271.1">
    <property type="nucleotide sequence ID" value="NZ_AP027080.1"/>
</dbReference>
<dbReference type="InterPro" id="IPR036291">
    <property type="entry name" value="NAD(P)-bd_dom_sf"/>
</dbReference>
<evidence type="ECO:0000313" key="3">
    <source>
        <dbReference type="EMBL" id="BDU74596.1"/>
    </source>
</evidence>
<name>A0AA48GZA5_9BACT</name>
<dbReference type="EMBL" id="AP027080">
    <property type="protein sequence ID" value="BDU74596.1"/>
    <property type="molecule type" value="Genomic_DNA"/>
</dbReference>
<keyword evidence="2" id="KW-0560">Oxidoreductase</keyword>
<dbReference type="PANTHER" id="PTHR42901:SF1">
    <property type="entry name" value="ALCOHOL DEHYDROGENASE"/>
    <property type="match status" value="1"/>
</dbReference>
<accession>A0AA48GZA5</accession>
<organism evidence="3 4">
    <name type="scientific">Mesoterricola silvestris</name>
    <dbReference type="NCBI Taxonomy" id="2927979"/>
    <lineage>
        <taxon>Bacteria</taxon>
        <taxon>Pseudomonadati</taxon>
        <taxon>Acidobacteriota</taxon>
        <taxon>Holophagae</taxon>
        <taxon>Holophagales</taxon>
        <taxon>Holophagaceae</taxon>
        <taxon>Mesoterricola</taxon>
    </lineage>
</organism>
<dbReference type="InterPro" id="IPR002347">
    <property type="entry name" value="SDR_fam"/>
</dbReference>
<protein>
    <submittedName>
        <fullName evidence="3">Oxidoreductase</fullName>
    </submittedName>
</protein>
<comment type="similarity">
    <text evidence="1">Belongs to the short-chain dehydrogenases/reductases (SDR) family.</text>
</comment>
<dbReference type="Gene3D" id="3.40.50.720">
    <property type="entry name" value="NAD(P)-binding Rossmann-like Domain"/>
    <property type="match status" value="1"/>
</dbReference>
<dbReference type="PRINTS" id="PR00081">
    <property type="entry name" value="GDHRDH"/>
</dbReference>
<dbReference type="InterPro" id="IPR020904">
    <property type="entry name" value="Sc_DH/Rdtase_CS"/>
</dbReference>
<dbReference type="Pfam" id="PF00106">
    <property type="entry name" value="adh_short"/>
    <property type="match status" value="1"/>
</dbReference>
<keyword evidence="4" id="KW-1185">Reference proteome</keyword>
<evidence type="ECO:0000256" key="1">
    <source>
        <dbReference type="ARBA" id="ARBA00006484"/>
    </source>
</evidence>
<evidence type="ECO:0000256" key="2">
    <source>
        <dbReference type="ARBA" id="ARBA00023002"/>
    </source>
</evidence>